<evidence type="ECO:0000313" key="3">
    <source>
        <dbReference type="Proteomes" id="UP000054466"/>
    </source>
</evidence>
<reference evidence="2 3" key="1">
    <citation type="submission" date="2015-01" db="EMBL/GenBank/DDBJ databases">
        <title>The Genome Sequence of Cladophialophora immunda CBS83496.</title>
        <authorList>
            <consortium name="The Broad Institute Genomics Platform"/>
            <person name="Cuomo C."/>
            <person name="de Hoog S."/>
            <person name="Gorbushina A."/>
            <person name="Stielow B."/>
            <person name="Teixiera M."/>
            <person name="Abouelleil A."/>
            <person name="Chapman S.B."/>
            <person name="Priest M."/>
            <person name="Young S.K."/>
            <person name="Wortman J."/>
            <person name="Nusbaum C."/>
            <person name="Birren B."/>
        </authorList>
    </citation>
    <scope>NUCLEOTIDE SEQUENCE [LARGE SCALE GENOMIC DNA]</scope>
    <source>
        <strain evidence="2 3">CBS 83496</strain>
    </source>
</reference>
<accession>A0A0D2AQ72</accession>
<dbReference type="OrthoDB" id="5376804at2759"/>
<dbReference type="RefSeq" id="XP_016247483.1">
    <property type="nucleotide sequence ID" value="XM_016394064.1"/>
</dbReference>
<dbReference type="GeneID" id="27346215"/>
<keyword evidence="3" id="KW-1185">Reference proteome</keyword>
<dbReference type="VEuPathDB" id="FungiDB:PV07_07021"/>
<feature type="transmembrane region" description="Helical" evidence="1">
    <location>
        <begin position="78"/>
        <end position="101"/>
    </location>
</feature>
<feature type="transmembrane region" description="Helical" evidence="1">
    <location>
        <begin position="43"/>
        <end position="66"/>
    </location>
</feature>
<feature type="transmembrane region" description="Helical" evidence="1">
    <location>
        <begin position="517"/>
        <end position="541"/>
    </location>
</feature>
<dbReference type="STRING" id="569365.A0A0D2AQ72"/>
<dbReference type="PANTHER" id="PTHR35394">
    <property type="entry name" value="DUF3176 DOMAIN-CONTAINING PROTEIN"/>
    <property type="match status" value="1"/>
</dbReference>
<keyword evidence="1" id="KW-0812">Transmembrane</keyword>
<evidence type="ECO:0000256" key="1">
    <source>
        <dbReference type="SAM" id="Phobius"/>
    </source>
</evidence>
<dbReference type="InterPro" id="IPR021514">
    <property type="entry name" value="DUF3176"/>
</dbReference>
<evidence type="ECO:0000313" key="2">
    <source>
        <dbReference type="EMBL" id="KIW27267.1"/>
    </source>
</evidence>
<name>A0A0D2AQ72_9EURO</name>
<dbReference type="EMBL" id="KN847043">
    <property type="protein sequence ID" value="KIW27267.1"/>
    <property type="molecule type" value="Genomic_DNA"/>
</dbReference>
<organism evidence="2 3">
    <name type="scientific">Cladophialophora immunda</name>
    <dbReference type="NCBI Taxonomy" id="569365"/>
    <lineage>
        <taxon>Eukaryota</taxon>
        <taxon>Fungi</taxon>
        <taxon>Dikarya</taxon>
        <taxon>Ascomycota</taxon>
        <taxon>Pezizomycotina</taxon>
        <taxon>Eurotiomycetes</taxon>
        <taxon>Chaetothyriomycetidae</taxon>
        <taxon>Chaetothyriales</taxon>
        <taxon>Herpotrichiellaceae</taxon>
        <taxon>Cladophialophora</taxon>
    </lineage>
</organism>
<proteinExistence type="predicted"/>
<sequence length="616" mass="66571">MPDSKAASEDVTESLKPASLRQGRSLLRNDEDQSRTHAAISAWGIETLGLLIAVIAFVAIVITLALHQGRPLPGWPHLISINALIAVFTAILKAALILPVASGISRLKWLWFTQPQKAGDLEHFDSASKGPWGSFLLLLDLRGRHLAALGALITVLATAIDPFSQQILDYHDCLRPIAGAGNTPATMPITNYYGAGSYFTNGDSKAADGNMTAGIYLGLINPPVNLSSAIVPNCATGNCTFSTNASDTYTTVAMCSSCTDISRSVQNTSTSEQLNYTTPSGCQIGPRAIFGNSMYVVDESDDAENPLVTIDVLVAQNNAEGDSYTPFAARCNLVPCVNTYTGNVSNGVLHETLVSSKIMPYMGASFIYWYSLVLPSVKRNGEEITCTPTAEPRHDTDLCSNIGYTPYNFSAPAKQQQCWHNDCVWTLGVNPSGGIQGLILSLFNDSQVTNIDDIPYGVPWMVDLWNQGATDLTHFETAFAGLADQITSVMRQKGENSTTPLALGTTLGVQTCINVRWPWLSFPAALIVLTMVFFAVTVLRISGSEVRKLWKSGSLVLLFHGLSVYSLHRAEEGQSEQNSDSEEAAKKVTTKLQWSGSEFEFVEGLEPQNLVTKIPL</sequence>
<dbReference type="PANTHER" id="PTHR35394:SF5">
    <property type="entry name" value="DUF3176 DOMAIN-CONTAINING PROTEIN"/>
    <property type="match status" value="1"/>
</dbReference>
<dbReference type="Proteomes" id="UP000054466">
    <property type="component" value="Unassembled WGS sequence"/>
</dbReference>
<dbReference type="HOGENOM" id="CLU_015092_4_1_1"/>
<gene>
    <name evidence="2" type="ORF">PV07_07021</name>
</gene>
<protein>
    <submittedName>
        <fullName evidence="2">Uncharacterized protein</fullName>
    </submittedName>
</protein>
<keyword evidence="1" id="KW-0472">Membrane</keyword>
<keyword evidence="1" id="KW-1133">Transmembrane helix</keyword>
<dbReference type="AlphaFoldDB" id="A0A0D2AQ72"/>
<dbReference type="Pfam" id="PF11374">
    <property type="entry name" value="DUF3176"/>
    <property type="match status" value="1"/>
</dbReference>